<dbReference type="Proteomes" id="UP000352698">
    <property type="component" value="Unassembled WGS sequence"/>
</dbReference>
<sequence length="465" mass="52373">MYLVTIYTNDGEIVIHSPYANAVKLIDPTIDFGLSLEVDKFTFQMLPTFPGYSSIDALTTRITVKNIQTDKIVFSGRVVLPKESFSEDGTLFKEITCESEKGYLNDSIQSYYKAQNITPKQFFTHIIQEHNKQVEEHKQFLVGTVEVTNSTDNVYKFIDDTATTYETIKEKCLETFGGEIRIRRGEGVNFIDWLNSSGMNGSQTIELKKNMLSVSRTMDPNEIITILKPRGARIEAPEGETSDVSMPRITIEKVNNGRDYLIDEQKRARFGSIAGSVVWDDVHEPDILLAKAKQWLASQKVSTNQFQISAVDLFPIGLAVDQFEVGNWHVVKNKWLGLDENIRIVGMQLKLNEIEKSTLTFGNKLKTQEQYNADISSAKSSVTTMASGVEQQQTNIVAINKNVAVFTEDIRAEMNVLQKSFADIFNNFSAMENEFNTFTSIIHEYNQRITALENTINGGSGNGRV</sequence>
<gene>
    <name evidence="2" type="ORF">NCTC12204_00436</name>
</gene>
<evidence type="ECO:0000313" key="3">
    <source>
        <dbReference type="Proteomes" id="UP000352698"/>
    </source>
</evidence>
<dbReference type="NCBIfam" id="TIGR01665">
    <property type="entry name" value="put_anti_recept"/>
    <property type="match status" value="1"/>
</dbReference>
<proteinExistence type="predicted"/>
<feature type="domain" description="Tail spike" evidence="1">
    <location>
        <begin position="112"/>
        <end position="375"/>
    </location>
</feature>
<dbReference type="EMBL" id="CABEEP010000001">
    <property type="protein sequence ID" value="VTQ59643.1"/>
    <property type="molecule type" value="Genomic_DNA"/>
</dbReference>
<comment type="caution">
    <text evidence="2">The sequence shown here is derived from an EMBL/GenBank/DDBJ whole genome shotgun (WGS) entry which is preliminary data.</text>
</comment>
<dbReference type="AlphaFoldDB" id="A0A7Z9ASB0"/>
<dbReference type="Pfam" id="PF06605">
    <property type="entry name" value="Prophage_tail"/>
    <property type="match status" value="1"/>
</dbReference>
<accession>A0A7Z9ASB0</accession>
<name>A0A7Z9ASB0_ENTHR</name>
<evidence type="ECO:0000259" key="1">
    <source>
        <dbReference type="Pfam" id="PF06605"/>
    </source>
</evidence>
<dbReference type="RefSeq" id="WP_010738471.1">
    <property type="nucleotide sequence ID" value="NZ_CABEEP010000001.1"/>
</dbReference>
<dbReference type="InterPro" id="IPR007119">
    <property type="entry name" value="Phage_tail_spike_N"/>
</dbReference>
<evidence type="ECO:0000313" key="2">
    <source>
        <dbReference type="EMBL" id="VTQ59643.1"/>
    </source>
</evidence>
<organism evidence="2 3">
    <name type="scientific">Enterococcus hirae</name>
    <dbReference type="NCBI Taxonomy" id="1354"/>
    <lineage>
        <taxon>Bacteria</taxon>
        <taxon>Bacillati</taxon>
        <taxon>Bacillota</taxon>
        <taxon>Bacilli</taxon>
        <taxon>Lactobacillales</taxon>
        <taxon>Enterococcaceae</taxon>
        <taxon>Enterococcus</taxon>
    </lineage>
</organism>
<protein>
    <submittedName>
        <fullName evidence="2">Phage minor structural protein</fullName>
    </submittedName>
</protein>
<reference evidence="2 3" key="1">
    <citation type="submission" date="2019-05" db="EMBL/GenBank/DDBJ databases">
        <authorList>
            <consortium name="Pathogen Informatics"/>
        </authorList>
    </citation>
    <scope>NUCLEOTIDE SEQUENCE [LARGE SCALE GENOMIC DNA]</scope>
    <source>
        <strain evidence="2 3">NCTC12204</strain>
    </source>
</reference>
<dbReference type="InterPro" id="IPR010572">
    <property type="entry name" value="Tail_dom"/>
</dbReference>